<feature type="domain" description="Thioredoxin" evidence="6">
    <location>
        <begin position="30"/>
        <end position="196"/>
    </location>
</feature>
<evidence type="ECO:0000256" key="1">
    <source>
        <dbReference type="ARBA" id="ARBA00010996"/>
    </source>
</evidence>
<feature type="disulfide bond" description="Redox-active" evidence="4">
    <location>
        <begin position="66"/>
        <end position="70"/>
    </location>
</feature>
<reference evidence="7 8" key="1">
    <citation type="submission" date="2016-12" db="EMBL/GenBank/DDBJ databases">
        <title>The whole genome sequencing and assembly of Bacillus cohnii DSM 6307T strain.</title>
        <authorList>
            <person name="Lee Y.-J."/>
            <person name="Yi H."/>
            <person name="Bahn Y.-S."/>
            <person name="Kim J.F."/>
            <person name="Lee D.-W."/>
        </authorList>
    </citation>
    <scope>NUCLEOTIDE SEQUENCE [LARGE SCALE GENOMIC DNA]</scope>
    <source>
        <strain evidence="7 8">DSM 6307</strain>
    </source>
</reference>
<dbReference type="PANTHER" id="PTHR12151">
    <property type="entry name" value="ELECTRON TRANSPORT PROTIN SCO1/SENC FAMILY MEMBER"/>
    <property type="match status" value="1"/>
</dbReference>
<sequence>MKKAFWGVFLLVSFAGFLTIYFIWPKGEDLPVLDKVKNFQLEDVHSEIYDINNNKVKLVAFFYTNCPDVCPLTMVDFKVLQERLKESGLFGEKVHLVAITLDPEYDTAEVLQHYASAFEADSIGWKWLRGTSEETSAIAKDFNMQYAKLENDFFLHSITMYLLDKNNNVRALYDMASVKNSVDTEEILDDMKILVGGTR</sequence>
<feature type="binding site" evidence="3">
    <location>
        <position position="70"/>
    </location>
    <ligand>
        <name>Cu cation</name>
        <dbReference type="ChEBI" id="CHEBI:23378"/>
    </ligand>
</feature>
<keyword evidence="5" id="KW-1133">Transmembrane helix</keyword>
<dbReference type="AlphaFoldDB" id="A0A223KMY4"/>
<keyword evidence="8" id="KW-1185">Reference proteome</keyword>
<evidence type="ECO:0000256" key="5">
    <source>
        <dbReference type="SAM" id="Phobius"/>
    </source>
</evidence>
<evidence type="ECO:0000313" key="8">
    <source>
        <dbReference type="Proteomes" id="UP000215224"/>
    </source>
</evidence>
<proteinExistence type="inferred from homology"/>
<dbReference type="Gene3D" id="3.40.30.10">
    <property type="entry name" value="Glutaredoxin"/>
    <property type="match status" value="1"/>
</dbReference>
<keyword evidence="2 3" id="KW-0186">Copper</keyword>
<evidence type="ECO:0000313" key="7">
    <source>
        <dbReference type="EMBL" id="AST90756.1"/>
    </source>
</evidence>
<dbReference type="CDD" id="cd02968">
    <property type="entry name" value="SCO"/>
    <property type="match status" value="1"/>
</dbReference>
<dbReference type="PROSITE" id="PS51352">
    <property type="entry name" value="THIOREDOXIN_2"/>
    <property type="match status" value="1"/>
</dbReference>
<dbReference type="InterPro" id="IPR036249">
    <property type="entry name" value="Thioredoxin-like_sf"/>
</dbReference>
<organism evidence="7 8">
    <name type="scientific">Sutcliffiella cohnii</name>
    <dbReference type="NCBI Taxonomy" id="33932"/>
    <lineage>
        <taxon>Bacteria</taxon>
        <taxon>Bacillati</taxon>
        <taxon>Bacillota</taxon>
        <taxon>Bacilli</taxon>
        <taxon>Bacillales</taxon>
        <taxon>Bacillaceae</taxon>
        <taxon>Sutcliffiella</taxon>
    </lineage>
</organism>
<evidence type="ECO:0000256" key="3">
    <source>
        <dbReference type="PIRSR" id="PIRSR603782-1"/>
    </source>
</evidence>
<evidence type="ECO:0000259" key="6">
    <source>
        <dbReference type="PROSITE" id="PS51352"/>
    </source>
</evidence>
<dbReference type="RefSeq" id="WP_084380169.1">
    <property type="nucleotide sequence ID" value="NZ_CP018866.1"/>
</dbReference>
<dbReference type="InterPro" id="IPR013766">
    <property type="entry name" value="Thioredoxin_domain"/>
</dbReference>
<dbReference type="KEGG" id="bcoh:BC6307_05390"/>
<dbReference type="GO" id="GO:0046872">
    <property type="term" value="F:metal ion binding"/>
    <property type="evidence" value="ECO:0007669"/>
    <property type="project" value="UniProtKB-KW"/>
</dbReference>
<dbReference type="Proteomes" id="UP000215224">
    <property type="component" value="Chromosome"/>
</dbReference>
<protein>
    <submittedName>
        <fullName evidence="7">Electron transport protein SCO1/SenC</fullName>
    </submittedName>
</protein>
<evidence type="ECO:0000256" key="2">
    <source>
        <dbReference type="ARBA" id="ARBA00023008"/>
    </source>
</evidence>
<name>A0A223KMY4_9BACI</name>
<dbReference type="STRING" id="1314751.GCA_001591425_00653"/>
<accession>A0A223KMY4</accession>
<dbReference type="InterPro" id="IPR003782">
    <property type="entry name" value="SCO1/SenC"/>
</dbReference>
<keyword evidence="5" id="KW-0472">Membrane</keyword>
<feature type="binding site" evidence="3">
    <location>
        <position position="156"/>
    </location>
    <ligand>
        <name>Cu cation</name>
        <dbReference type="ChEBI" id="CHEBI:23378"/>
    </ligand>
</feature>
<feature type="binding site" evidence="3">
    <location>
        <position position="66"/>
    </location>
    <ligand>
        <name>Cu cation</name>
        <dbReference type="ChEBI" id="CHEBI:23378"/>
    </ligand>
</feature>
<dbReference type="EMBL" id="CP018866">
    <property type="protein sequence ID" value="AST90756.1"/>
    <property type="molecule type" value="Genomic_DNA"/>
</dbReference>
<dbReference type="Pfam" id="PF02630">
    <property type="entry name" value="SCO1-SenC"/>
    <property type="match status" value="1"/>
</dbReference>
<comment type="similarity">
    <text evidence="1">Belongs to the SCO1/2 family.</text>
</comment>
<dbReference type="PANTHER" id="PTHR12151:SF25">
    <property type="entry name" value="LINALOOL DEHYDRATASE_ISOMERASE DOMAIN-CONTAINING PROTEIN"/>
    <property type="match status" value="1"/>
</dbReference>
<dbReference type="SUPFAM" id="SSF52833">
    <property type="entry name" value="Thioredoxin-like"/>
    <property type="match status" value="1"/>
</dbReference>
<keyword evidence="3" id="KW-0479">Metal-binding</keyword>
<evidence type="ECO:0000256" key="4">
    <source>
        <dbReference type="PIRSR" id="PIRSR603782-2"/>
    </source>
</evidence>
<keyword evidence="5" id="KW-0812">Transmembrane</keyword>
<gene>
    <name evidence="7" type="ORF">BC6307_05390</name>
</gene>
<keyword evidence="4" id="KW-1015">Disulfide bond</keyword>
<feature type="transmembrane region" description="Helical" evidence="5">
    <location>
        <begin position="6"/>
        <end position="24"/>
    </location>
</feature>